<dbReference type="Gene3D" id="4.10.280.10">
    <property type="entry name" value="Helix-loop-helix DNA-binding domain"/>
    <property type="match status" value="1"/>
</dbReference>
<dbReference type="PROSITE" id="PS50888">
    <property type="entry name" value="BHLH"/>
    <property type="match status" value="1"/>
</dbReference>
<evidence type="ECO:0000313" key="10">
    <source>
        <dbReference type="Proteomes" id="UP000192247"/>
    </source>
</evidence>
<dbReference type="GO" id="GO:0046983">
    <property type="term" value="F:protein dimerization activity"/>
    <property type="evidence" value="ECO:0007669"/>
    <property type="project" value="InterPro"/>
</dbReference>
<name>A0A1V9XVW2_9ACAR</name>
<feature type="region of interest" description="Disordered" evidence="7">
    <location>
        <begin position="130"/>
        <end position="149"/>
    </location>
</feature>
<feature type="domain" description="BHLH" evidence="8">
    <location>
        <begin position="235"/>
        <end position="286"/>
    </location>
</feature>
<dbReference type="EMBL" id="MNPL01003300">
    <property type="protein sequence ID" value="OQR77635.1"/>
    <property type="molecule type" value="Genomic_DNA"/>
</dbReference>
<keyword evidence="6" id="KW-0175">Coiled coil</keyword>
<feature type="region of interest" description="Disordered" evidence="7">
    <location>
        <begin position="308"/>
        <end position="361"/>
    </location>
</feature>
<feature type="non-terminal residue" evidence="9">
    <location>
        <position position="504"/>
    </location>
</feature>
<keyword evidence="10" id="KW-1185">Reference proteome</keyword>
<sequence length="504" mass="55930">MRATLRKRTSADDGTIRVGCFWPCGRVPLQTDLRRSLESVTHFERDKKMLRVQTHFGARHAKTLSSRAVPTAGHRLNLPGTVNVTATNAAAMSKTFVDYSLLHFHDRDSRHSSELVACRNGLDAVLAAPSRGDASRNVSPRRLSESSQSGPTVDCWPFAERESATVICGCVTRTSPNMAHVVAISRVQLADAFALTRLWLESLCPGHLASNFFSSWLGTRGAVSPKSQIEQEKRIRREIANSNERRRMQSINAGFQSLRVLLPQRDGEKMSKAAILQHTAEYIYQLEQEKTRLLSQLYSVKRSMQQHGVSSVSSNDSDNSDSGGTTTASSTNAAGGGRLPLKRKRTVESVESADEGIGMSPSHCERELISDLRYQLEREREMRKDVEKRMQQMVNERDGRVSLVGDDEQEVDPSSEAEGDNEDYIKEEVTEEFVVTDDLPQDLSCGAGAVNIVVPQPQEVTVISKPSVVVLPVHGVNMVAAQQLTPAPSPPRWVIYLEIYIYRN</sequence>
<protein>
    <submittedName>
        <fullName evidence="9">Transcription factor AP-4-like</fullName>
    </submittedName>
</protein>
<evidence type="ECO:0000259" key="8">
    <source>
        <dbReference type="PROSITE" id="PS50888"/>
    </source>
</evidence>
<feature type="compositionally biased region" description="Low complexity" evidence="7">
    <location>
        <begin position="308"/>
        <end position="333"/>
    </location>
</feature>
<comment type="subcellular location">
    <subcellularLocation>
        <location evidence="1">Nucleus</location>
    </subcellularLocation>
</comment>
<organism evidence="9 10">
    <name type="scientific">Tropilaelaps mercedesae</name>
    <dbReference type="NCBI Taxonomy" id="418985"/>
    <lineage>
        <taxon>Eukaryota</taxon>
        <taxon>Metazoa</taxon>
        <taxon>Ecdysozoa</taxon>
        <taxon>Arthropoda</taxon>
        <taxon>Chelicerata</taxon>
        <taxon>Arachnida</taxon>
        <taxon>Acari</taxon>
        <taxon>Parasitiformes</taxon>
        <taxon>Mesostigmata</taxon>
        <taxon>Gamasina</taxon>
        <taxon>Dermanyssoidea</taxon>
        <taxon>Laelapidae</taxon>
        <taxon>Tropilaelaps</taxon>
    </lineage>
</organism>
<dbReference type="GO" id="GO:0005634">
    <property type="term" value="C:nucleus"/>
    <property type="evidence" value="ECO:0007669"/>
    <property type="project" value="UniProtKB-SubCell"/>
</dbReference>
<evidence type="ECO:0000256" key="2">
    <source>
        <dbReference type="ARBA" id="ARBA00023015"/>
    </source>
</evidence>
<evidence type="ECO:0000256" key="3">
    <source>
        <dbReference type="ARBA" id="ARBA00023125"/>
    </source>
</evidence>
<evidence type="ECO:0000256" key="5">
    <source>
        <dbReference type="ARBA" id="ARBA00023242"/>
    </source>
</evidence>
<dbReference type="GO" id="GO:0000978">
    <property type="term" value="F:RNA polymerase II cis-regulatory region sequence-specific DNA binding"/>
    <property type="evidence" value="ECO:0007669"/>
    <property type="project" value="TreeGrafter"/>
</dbReference>
<dbReference type="OrthoDB" id="10029128at2759"/>
<dbReference type="PANTHER" id="PTHR15741">
    <property type="entry name" value="BASIC HELIX-LOOP-HELIX ZIP TRANSCRIPTION FACTOR"/>
    <property type="match status" value="1"/>
</dbReference>
<keyword evidence="3" id="KW-0238">DNA-binding</keyword>
<dbReference type="InterPro" id="IPR011598">
    <property type="entry name" value="bHLH_dom"/>
</dbReference>
<evidence type="ECO:0000256" key="1">
    <source>
        <dbReference type="ARBA" id="ARBA00004123"/>
    </source>
</evidence>
<dbReference type="Proteomes" id="UP000192247">
    <property type="component" value="Unassembled WGS sequence"/>
</dbReference>
<dbReference type="GO" id="GO:0000981">
    <property type="term" value="F:DNA-binding transcription factor activity, RNA polymerase II-specific"/>
    <property type="evidence" value="ECO:0007669"/>
    <property type="project" value="TreeGrafter"/>
</dbReference>
<dbReference type="CDD" id="cd11419">
    <property type="entry name" value="bHLHzip_TFAP4"/>
    <property type="match status" value="1"/>
</dbReference>
<evidence type="ECO:0000256" key="4">
    <source>
        <dbReference type="ARBA" id="ARBA00023163"/>
    </source>
</evidence>
<keyword evidence="4" id="KW-0804">Transcription</keyword>
<dbReference type="InParanoid" id="A0A1V9XVW2"/>
<dbReference type="InterPro" id="IPR052207">
    <property type="entry name" value="Max-like/E-box_TFs"/>
</dbReference>
<evidence type="ECO:0000313" key="9">
    <source>
        <dbReference type="EMBL" id="OQR77635.1"/>
    </source>
</evidence>
<feature type="coiled-coil region" evidence="6">
    <location>
        <begin position="369"/>
        <end position="396"/>
    </location>
</feature>
<evidence type="ECO:0000256" key="7">
    <source>
        <dbReference type="SAM" id="MobiDB-lite"/>
    </source>
</evidence>
<dbReference type="Pfam" id="PF00010">
    <property type="entry name" value="HLH"/>
    <property type="match status" value="1"/>
</dbReference>
<dbReference type="SUPFAM" id="SSF47459">
    <property type="entry name" value="HLH, helix-loop-helix DNA-binding domain"/>
    <property type="match status" value="1"/>
</dbReference>
<evidence type="ECO:0000256" key="6">
    <source>
        <dbReference type="SAM" id="Coils"/>
    </source>
</evidence>
<accession>A0A1V9XVW2</accession>
<dbReference type="PANTHER" id="PTHR15741:SF27">
    <property type="entry name" value="TRANSCRIPTION FACTOR AP-4"/>
    <property type="match status" value="1"/>
</dbReference>
<proteinExistence type="predicted"/>
<reference evidence="9 10" key="1">
    <citation type="journal article" date="2017" name="Gigascience">
        <title>Draft genome of the honey bee ectoparasitic mite, Tropilaelaps mercedesae, is shaped by the parasitic life history.</title>
        <authorList>
            <person name="Dong X."/>
            <person name="Armstrong S.D."/>
            <person name="Xia D."/>
            <person name="Makepeace B.L."/>
            <person name="Darby A.C."/>
            <person name="Kadowaki T."/>
        </authorList>
    </citation>
    <scope>NUCLEOTIDE SEQUENCE [LARGE SCALE GENOMIC DNA]</scope>
    <source>
        <strain evidence="9">Wuxi-XJTLU</strain>
    </source>
</reference>
<keyword evidence="5" id="KW-0539">Nucleus</keyword>
<dbReference type="InterPro" id="IPR036638">
    <property type="entry name" value="HLH_DNA-bd_sf"/>
</dbReference>
<dbReference type="SMART" id="SM00353">
    <property type="entry name" value="HLH"/>
    <property type="match status" value="1"/>
</dbReference>
<dbReference type="AlphaFoldDB" id="A0A1V9XVW2"/>
<dbReference type="STRING" id="418985.A0A1V9XVW2"/>
<comment type="caution">
    <text evidence="9">The sequence shown here is derived from an EMBL/GenBank/DDBJ whole genome shotgun (WGS) entry which is preliminary data.</text>
</comment>
<gene>
    <name evidence="9" type="ORF">BIW11_06951</name>
</gene>
<keyword evidence="2" id="KW-0805">Transcription regulation</keyword>